<dbReference type="SUPFAM" id="SSF56219">
    <property type="entry name" value="DNase I-like"/>
    <property type="match status" value="1"/>
</dbReference>
<dbReference type="Gene3D" id="3.60.10.10">
    <property type="entry name" value="Endonuclease/exonuclease/phosphatase"/>
    <property type="match status" value="1"/>
</dbReference>
<sequence>MDTWRHIPAMFSQGVQVTSHTVSEHVRSKVVPASSVIDVFASSSTCSLGSTSTCPRPNALAYGNILYHIEPSSKEAAESALVAALAHFRMSRQDVTLEDATVLQLDMTRDGVHPWEVVAYNYVSSGSSSIRVRVNHGVNFHLTFVTSTTRHRAVVHLNTLEHSYVVLEHSHFPAILVSPSAPPPDAPSSSFAEPKIATYNVWNVNPPGVVYGHANRWSMYSRRMDHLVAFVRQVDADIVGLQEVRVDNSFGPVGHHAQIQHIMERLGTAYQYVYRPAMAYPNDQNPMEHVEEGPAILSKHPILSSDYVLLSRVVDDPNDSHHRLCLHAAVDVPHWGVVDVYVTHLSLSERSREQTMVEVWEFMQQGKGVTQVLLGDLNAEPQSHGIQFLQGKVPLHGHTTDLRDAWLHVHHEEPEPKSKDKVHVEHAFTFPSDDPVKRIDFVLSRGQGHAVSCDVFGQAPTADSAHFPKDNGMLSQAQDSPVYASDHRGVVATFRVYVAAMGLCVGLAYLSKYLDRLIEQDAAVASKTKGTVAWSSFEK</sequence>
<dbReference type="VEuPathDB" id="FungiDB:H257_02373"/>
<dbReference type="GO" id="GO:0016020">
    <property type="term" value="C:membrane"/>
    <property type="evidence" value="ECO:0007669"/>
    <property type="project" value="GOC"/>
</dbReference>
<evidence type="ECO:0000259" key="1">
    <source>
        <dbReference type="Pfam" id="PF03372"/>
    </source>
</evidence>
<dbReference type="Pfam" id="PF03372">
    <property type="entry name" value="Exo_endo_phos"/>
    <property type="match status" value="1"/>
</dbReference>
<proteinExistence type="predicted"/>
<dbReference type="InterPro" id="IPR036691">
    <property type="entry name" value="Endo/exonu/phosph_ase_sf"/>
</dbReference>
<dbReference type="AlphaFoldDB" id="A0A397AZK4"/>
<gene>
    <name evidence="2" type="ORF">DYB36_000095</name>
</gene>
<protein>
    <recommendedName>
        <fullName evidence="1">Endonuclease/exonuclease/phosphatase domain-containing protein</fullName>
    </recommendedName>
</protein>
<dbReference type="PANTHER" id="PTHR14859:SF16">
    <property type="entry name" value="ENDONUCLEASE_EXONUCLEASE_PHOSPHATASE DOMAIN-CONTAINING PROTEIN"/>
    <property type="match status" value="1"/>
</dbReference>
<name>A0A397AZK4_APHAT</name>
<dbReference type="Proteomes" id="UP000265427">
    <property type="component" value="Unassembled WGS sequence"/>
</dbReference>
<dbReference type="InterPro" id="IPR051916">
    <property type="entry name" value="GPI-anchor_lipid_remodeler"/>
</dbReference>
<dbReference type="PANTHER" id="PTHR14859">
    <property type="entry name" value="CALCOFLUOR WHITE HYPERSENSITIVE PROTEIN PRECURSOR"/>
    <property type="match status" value="1"/>
</dbReference>
<dbReference type="GO" id="GO:0003824">
    <property type="term" value="F:catalytic activity"/>
    <property type="evidence" value="ECO:0007669"/>
    <property type="project" value="InterPro"/>
</dbReference>
<accession>A0A397AZK4</accession>
<organism evidence="2 3">
    <name type="scientific">Aphanomyces astaci</name>
    <name type="common">Crayfish plague agent</name>
    <dbReference type="NCBI Taxonomy" id="112090"/>
    <lineage>
        <taxon>Eukaryota</taxon>
        <taxon>Sar</taxon>
        <taxon>Stramenopiles</taxon>
        <taxon>Oomycota</taxon>
        <taxon>Saprolegniomycetes</taxon>
        <taxon>Saprolegniales</taxon>
        <taxon>Verrucalvaceae</taxon>
        <taxon>Aphanomyces</taxon>
    </lineage>
</organism>
<comment type="caution">
    <text evidence="2">The sequence shown here is derived from an EMBL/GenBank/DDBJ whole genome shotgun (WGS) entry which is preliminary data.</text>
</comment>
<dbReference type="GO" id="GO:0005783">
    <property type="term" value="C:endoplasmic reticulum"/>
    <property type="evidence" value="ECO:0007669"/>
    <property type="project" value="TreeGrafter"/>
</dbReference>
<dbReference type="InterPro" id="IPR005135">
    <property type="entry name" value="Endo/exonuclease/phosphatase"/>
</dbReference>
<evidence type="ECO:0000313" key="2">
    <source>
        <dbReference type="EMBL" id="RHY11694.1"/>
    </source>
</evidence>
<dbReference type="EMBL" id="QUSZ01004992">
    <property type="protein sequence ID" value="RHY11694.1"/>
    <property type="molecule type" value="Genomic_DNA"/>
</dbReference>
<evidence type="ECO:0000313" key="3">
    <source>
        <dbReference type="Proteomes" id="UP000265427"/>
    </source>
</evidence>
<dbReference type="FunFam" id="3.60.10.10:FF:000081">
    <property type="entry name" value="Uncharacterized protein"/>
    <property type="match status" value="1"/>
</dbReference>
<dbReference type="VEuPathDB" id="FungiDB:H257_02372"/>
<feature type="domain" description="Endonuclease/exonuclease/phosphatase" evidence="1">
    <location>
        <begin position="197"/>
        <end position="487"/>
    </location>
</feature>
<dbReference type="GO" id="GO:0006506">
    <property type="term" value="P:GPI anchor biosynthetic process"/>
    <property type="evidence" value="ECO:0007669"/>
    <property type="project" value="TreeGrafter"/>
</dbReference>
<reference evidence="2 3" key="1">
    <citation type="submission" date="2018-08" db="EMBL/GenBank/DDBJ databases">
        <title>Aphanomyces genome sequencing and annotation.</title>
        <authorList>
            <person name="Minardi D."/>
            <person name="Oidtmann B."/>
            <person name="Van Der Giezen M."/>
            <person name="Studholme D.J."/>
        </authorList>
    </citation>
    <scope>NUCLEOTIDE SEQUENCE [LARGE SCALE GENOMIC DNA]</scope>
    <source>
        <strain evidence="2 3">Kv</strain>
    </source>
</reference>